<gene>
    <name evidence="1" type="ORF">METZ01_LOCUS149583</name>
</gene>
<protein>
    <submittedName>
        <fullName evidence="1">Uncharacterized protein</fullName>
    </submittedName>
</protein>
<proteinExistence type="predicted"/>
<evidence type="ECO:0000313" key="1">
    <source>
        <dbReference type="EMBL" id="SVA96729.1"/>
    </source>
</evidence>
<dbReference type="AlphaFoldDB" id="A0A382A5S8"/>
<dbReference type="InterPro" id="IPR036856">
    <property type="entry name" value="Ald_Oxase/Xan_DH_a/b_sf"/>
</dbReference>
<feature type="non-terminal residue" evidence="1">
    <location>
        <position position="41"/>
    </location>
</feature>
<accession>A0A382A5S8</accession>
<dbReference type="SUPFAM" id="SSF54665">
    <property type="entry name" value="CO dehydrogenase molybdoprotein N-domain-like"/>
    <property type="match status" value="1"/>
</dbReference>
<sequence length="41" mass="4653">MSPVIGKSGQSIHRLEDDRLLKGKGRFIDNLNFKGQAYLHI</sequence>
<reference evidence="1" key="1">
    <citation type="submission" date="2018-05" db="EMBL/GenBank/DDBJ databases">
        <authorList>
            <person name="Lanie J.A."/>
            <person name="Ng W.-L."/>
            <person name="Kazmierczak K.M."/>
            <person name="Andrzejewski T.M."/>
            <person name="Davidsen T.M."/>
            <person name="Wayne K.J."/>
            <person name="Tettelin H."/>
            <person name="Glass J.I."/>
            <person name="Rusch D."/>
            <person name="Podicherti R."/>
            <person name="Tsui H.-C.T."/>
            <person name="Winkler M.E."/>
        </authorList>
    </citation>
    <scope>NUCLEOTIDE SEQUENCE</scope>
</reference>
<organism evidence="1">
    <name type="scientific">marine metagenome</name>
    <dbReference type="NCBI Taxonomy" id="408172"/>
    <lineage>
        <taxon>unclassified sequences</taxon>
        <taxon>metagenomes</taxon>
        <taxon>ecological metagenomes</taxon>
    </lineage>
</organism>
<dbReference type="EMBL" id="UINC01023975">
    <property type="protein sequence ID" value="SVA96729.1"/>
    <property type="molecule type" value="Genomic_DNA"/>
</dbReference>
<name>A0A382A5S8_9ZZZZ</name>